<evidence type="ECO:0000256" key="1">
    <source>
        <dbReference type="ARBA" id="ARBA00022729"/>
    </source>
</evidence>
<dbReference type="Ensembl" id="ENSOANT00000054005.1">
    <property type="protein sequence ID" value="ENSOANP00000054519.1"/>
    <property type="gene ID" value="ENSOANG00000045522.1"/>
</dbReference>
<dbReference type="SUPFAM" id="SSF48726">
    <property type="entry name" value="Immunoglobulin"/>
    <property type="match status" value="2"/>
</dbReference>
<dbReference type="InterPro" id="IPR050413">
    <property type="entry name" value="TCR_beta_variable"/>
</dbReference>
<proteinExistence type="predicted"/>
<dbReference type="GeneTree" id="ENSGT00530000064313"/>
<dbReference type="SMART" id="SM00406">
    <property type="entry name" value="IGv"/>
    <property type="match status" value="1"/>
</dbReference>
<feature type="domain" description="Ig-like" evidence="4">
    <location>
        <begin position="183"/>
        <end position="274"/>
    </location>
</feature>
<dbReference type="GO" id="GO:0007166">
    <property type="term" value="P:cell surface receptor signaling pathway"/>
    <property type="evidence" value="ECO:0000318"/>
    <property type="project" value="GO_Central"/>
</dbReference>
<feature type="region of interest" description="Disordered" evidence="3">
    <location>
        <begin position="1"/>
        <end position="71"/>
    </location>
</feature>
<evidence type="ECO:0000259" key="4">
    <source>
        <dbReference type="PROSITE" id="PS50835"/>
    </source>
</evidence>
<dbReference type="Gene3D" id="2.60.40.10">
    <property type="entry name" value="Immunoglobulins"/>
    <property type="match status" value="2"/>
</dbReference>
<dbReference type="PROSITE" id="PS50835">
    <property type="entry name" value="IG_LIKE"/>
    <property type="match status" value="1"/>
</dbReference>
<feature type="compositionally biased region" description="Basic and acidic residues" evidence="3">
    <location>
        <begin position="19"/>
        <end position="34"/>
    </location>
</feature>
<evidence type="ECO:0000256" key="2">
    <source>
        <dbReference type="ARBA" id="ARBA00022859"/>
    </source>
</evidence>
<dbReference type="InterPro" id="IPR013106">
    <property type="entry name" value="Ig_V-set"/>
</dbReference>
<dbReference type="GO" id="GO:0005886">
    <property type="term" value="C:plasma membrane"/>
    <property type="evidence" value="ECO:0000318"/>
    <property type="project" value="GO_Central"/>
</dbReference>
<dbReference type="InterPro" id="IPR013783">
    <property type="entry name" value="Ig-like_fold"/>
</dbReference>
<keyword evidence="2" id="KW-0391">Immunity</keyword>
<organism evidence="5 6">
    <name type="scientific">Ornithorhynchus anatinus</name>
    <name type="common">Duckbill platypus</name>
    <dbReference type="NCBI Taxonomy" id="9258"/>
    <lineage>
        <taxon>Eukaryota</taxon>
        <taxon>Metazoa</taxon>
        <taxon>Chordata</taxon>
        <taxon>Craniata</taxon>
        <taxon>Vertebrata</taxon>
        <taxon>Euteleostomi</taxon>
        <taxon>Mammalia</taxon>
        <taxon>Monotremata</taxon>
        <taxon>Ornithorhynchidae</taxon>
        <taxon>Ornithorhynchus</taxon>
    </lineage>
</organism>
<keyword evidence="6" id="KW-1185">Reference proteome</keyword>
<protein>
    <recommendedName>
        <fullName evidence="4">Ig-like domain-containing protein</fullName>
    </recommendedName>
</protein>
<dbReference type="AlphaFoldDB" id="A0A6I8PQQ0"/>
<dbReference type="PANTHER" id="PTHR23268">
    <property type="entry name" value="T-CELL RECEPTOR BETA CHAIN"/>
    <property type="match status" value="1"/>
</dbReference>
<dbReference type="PANTHER" id="PTHR23268:SF117">
    <property type="entry name" value="T CELL RECEPTOR BETA VARIABLE 29-1"/>
    <property type="match status" value="1"/>
</dbReference>
<accession>A0A6I8PQQ0</accession>
<dbReference type="Bgee" id="ENSOANG00000045522">
    <property type="expression patterns" value="Expressed in ovary"/>
</dbReference>
<dbReference type="Proteomes" id="UP000002279">
    <property type="component" value="Chromosome 2"/>
</dbReference>
<evidence type="ECO:0000256" key="3">
    <source>
        <dbReference type="SAM" id="MobiDB-lite"/>
    </source>
</evidence>
<dbReference type="Pfam" id="PF07686">
    <property type="entry name" value="V-set"/>
    <property type="match status" value="1"/>
</dbReference>
<reference evidence="5 6" key="1">
    <citation type="journal article" date="2008" name="Nature">
        <title>Genome analysis of the platypus reveals unique signatures of evolution.</title>
        <authorList>
            <person name="Warren W.C."/>
            <person name="Hillier L.W."/>
            <person name="Marshall Graves J.A."/>
            <person name="Birney E."/>
            <person name="Ponting C.P."/>
            <person name="Grutzner F."/>
            <person name="Belov K."/>
            <person name="Miller W."/>
            <person name="Clarke L."/>
            <person name="Chinwalla A.T."/>
            <person name="Yang S.P."/>
            <person name="Heger A."/>
            <person name="Locke D.P."/>
            <person name="Miethke P."/>
            <person name="Waters P.D."/>
            <person name="Veyrunes F."/>
            <person name="Fulton L."/>
            <person name="Fulton B."/>
            <person name="Graves T."/>
            <person name="Wallis J."/>
            <person name="Puente X.S."/>
            <person name="Lopez-Otin C."/>
            <person name="Ordonez G.R."/>
            <person name="Eichler E.E."/>
            <person name="Chen L."/>
            <person name="Cheng Z."/>
            <person name="Deakin J.E."/>
            <person name="Alsop A."/>
            <person name="Thompson K."/>
            <person name="Kirby P."/>
            <person name="Papenfuss A.T."/>
            <person name="Wakefield M.J."/>
            <person name="Olender T."/>
            <person name="Lancet D."/>
            <person name="Huttley G.A."/>
            <person name="Smit A.F."/>
            <person name="Pask A."/>
            <person name="Temple-Smith P."/>
            <person name="Batzer M.A."/>
            <person name="Walker J.A."/>
            <person name="Konkel M.K."/>
            <person name="Harris R.S."/>
            <person name="Whittington C.M."/>
            <person name="Wong E.S."/>
            <person name="Gemmell N.J."/>
            <person name="Buschiazzo E."/>
            <person name="Vargas Jentzsch I.M."/>
            <person name="Merkel A."/>
            <person name="Schmitz J."/>
            <person name="Zemann A."/>
            <person name="Churakov G."/>
            <person name="Kriegs J.O."/>
            <person name="Brosius J."/>
            <person name="Murchison E.P."/>
            <person name="Sachidanandam R."/>
            <person name="Smith C."/>
            <person name="Hannon G.J."/>
            <person name="Tsend-Ayush E."/>
            <person name="McMillan D."/>
            <person name="Attenborough R."/>
            <person name="Rens W."/>
            <person name="Ferguson-Smith M."/>
            <person name="Lefevre C.M."/>
            <person name="Sharp J.A."/>
            <person name="Nicholas K.R."/>
            <person name="Ray D.A."/>
            <person name="Kube M."/>
            <person name="Reinhardt R."/>
            <person name="Pringle T.H."/>
            <person name="Taylor J."/>
            <person name="Jones R.C."/>
            <person name="Nixon B."/>
            <person name="Dacheux J.L."/>
            <person name="Niwa H."/>
            <person name="Sekita Y."/>
            <person name="Huang X."/>
            <person name="Stark A."/>
            <person name="Kheradpour P."/>
            <person name="Kellis M."/>
            <person name="Flicek P."/>
            <person name="Chen Y."/>
            <person name="Webber C."/>
            <person name="Hardison R."/>
            <person name="Nelson J."/>
            <person name="Hallsworth-Pepin K."/>
            <person name="Delehaunty K."/>
            <person name="Markovic C."/>
            <person name="Minx P."/>
            <person name="Feng Y."/>
            <person name="Kremitzki C."/>
            <person name="Mitreva M."/>
            <person name="Glasscock J."/>
            <person name="Wylie T."/>
            <person name="Wohldmann P."/>
            <person name="Thiru P."/>
            <person name="Nhan M.N."/>
            <person name="Pohl C.S."/>
            <person name="Smith S.M."/>
            <person name="Hou S."/>
            <person name="Nefedov M."/>
            <person name="de Jong P.J."/>
            <person name="Renfree M.B."/>
            <person name="Mardis E.R."/>
            <person name="Wilson R.K."/>
        </authorList>
    </citation>
    <scope>NUCLEOTIDE SEQUENCE [LARGE SCALE GENOMIC DNA]</scope>
    <source>
        <strain evidence="5 6">Glennie</strain>
    </source>
</reference>
<sequence length="274" mass="30664">MGKWGIKEGGGARGRRWKRWGEERKGRWGEERKGRSLGQSAGRRGTYSSPDAAGSRPRPEEGTTSRGNGSGRMRRFLQLRLLLSLLLGPSSGLGVLISQWPSRGIWKTGTTGKIQCYQNDSDHIYLYWYQQLAGQGLVLMALANEGSAASYEKEFNNTKFPIQRLKRKSSSLEWPSRGIWKRGTTVKIQCYQNDSDHSFLYWYRQLAGQGLVLMASANLDSTASYEMGFNDTKFPIQRLEVKSSSLEVTELGPEDSGLYFCATSDTRCQMGTGS</sequence>
<reference evidence="5" key="3">
    <citation type="submission" date="2025-09" db="UniProtKB">
        <authorList>
            <consortium name="Ensembl"/>
        </authorList>
    </citation>
    <scope>IDENTIFICATION</scope>
    <source>
        <strain evidence="5">Glennie</strain>
    </source>
</reference>
<evidence type="ECO:0000313" key="6">
    <source>
        <dbReference type="Proteomes" id="UP000002279"/>
    </source>
</evidence>
<dbReference type="InterPro" id="IPR036179">
    <property type="entry name" value="Ig-like_dom_sf"/>
</dbReference>
<name>A0A6I8PQQ0_ORNAN</name>
<evidence type="ECO:0000313" key="5">
    <source>
        <dbReference type="Ensembl" id="ENSOANP00000054519.1"/>
    </source>
</evidence>
<dbReference type="GO" id="GO:0002376">
    <property type="term" value="P:immune system process"/>
    <property type="evidence" value="ECO:0007669"/>
    <property type="project" value="UniProtKB-KW"/>
</dbReference>
<dbReference type="InParanoid" id="A0A6I8PQQ0"/>
<dbReference type="InterPro" id="IPR007110">
    <property type="entry name" value="Ig-like_dom"/>
</dbReference>
<keyword evidence="1" id="KW-0732">Signal</keyword>
<reference evidence="5" key="2">
    <citation type="submission" date="2025-08" db="UniProtKB">
        <authorList>
            <consortium name="Ensembl"/>
        </authorList>
    </citation>
    <scope>IDENTIFICATION</scope>
    <source>
        <strain evidence="5">Glennie</strain>
    </source>
</reference>